<gene>
    <name evidence="3" type="ORF">MiSe_79050</name>
</gene>
<dbReference type="EC" id="3.1.2.28" evidence="2"/>
<comment type="caution">
    <text evidence="3">The sequence shown here is derived from an EMBL/GenBank/DDBJ whole genome shotgun (WGS) entry which is preliminary data.</text>
</comment>
<comment type="function">
    <text evidence="2">Catalyzes the hydrolysis of 1,4-dihydroxy-2-naphthoyl-CoA (DHNA-CoA) to 1,4-dihydroxy-2-naphthoate (DHNA), a reaction involved in phylloquinone (vitamin K1) biosynthesis.</text>
</comment>
<feature type="active site" evidence="2">
    <location>
        <position position="15"/>
    </location>
</feature>
<dbReference type="EMBL" id="BLAY01000198">
    <property type="protein sequence ID" value="GET43085.1"/>
    <property type="molecule type" value="Genomic_DNA"/>
</dbReference>
<dbReference type="GO" id="GO:0042372">
    <property type="term" value="P:phylloquinone biosynthetic process"/>
    <property type="evidence" value="ECO:0007669"/>
    <property type="project" value="UniProtKB-UniRule"/>
</dbReference>
<keyword evidence="4" id="KW-1185">Reference proteome</keyword>
<dbReference type="InterPro" id="IPR050563">
    <property type="entry name" value="4-hydroxybenzoyl-CoA_TE"/>
</dbReference>
<organism evidence="3 4">
    <name type="scientific">Microseira wollei NIES-4236</name>
    <dbReference type="NCBI Taxonomy" id="2530354"/>
    <lineage>
        <taxon>Bacteria</taxon>
        <taxon>Bacillati</taxon>
        <taxon>Cyanobacteriota</taxon>
        <taxon>Cyanophyceae</taxon>
        <taxon>Oscillatoriophycideae</taxon>
        <taxon>Aerosakkonematales</taxon>
        <taxon>Aerosakkonemataceae</taxon>
        <taxon>Microseira</taxon>
    </lineage>
</organism>
<comment type="similarity">
    <text evidence="2">Belongs to the 4-hydroxybenzoyl-CoA thioesterase family. DHNA-CoA hydrolase subfamily.</text>
</comment>
<reference evidence="3" key="1">
    <citation type="submission" date="2019-10" db="EMBL/GenBank/DDBJ databases">
        <title>Draft genome sequece of Microseira wollei NIES-4236.</title>
        <authorList>
            <person name="Yamaguchi H."/>
            <person name="Suzuki S."/>
            <person name="Kawachi M."/>
        </authorList>
    </citation>
    <scope>NUCLEOTIDE SEQUENCE</scope>
    <source>
        <strain evidence="3">NIES-4236</strain>
    </source>
</reference>
<dbReference type="InterPro" id="IPR029069">
    <property type="entry name" value="HotDog_dom_sf"/>
</dbReference>
<dbReference type="CDD" id="cd00586">
    <property type="entry name" value="4HBT"/>
    <property type="match status" value="1"/>
</dbReference>
<evidence type="ECO:0000256" key="1">
    <source>
        <dbReference type="ARBA" id="ARBA00022801"/>
    </source>
</evidence>
<dbReference type="HAMAP" id="MF_02101">
    <property type="entry name" value="DHNA_CoA_hydrolase"/>
    <property type="match status" value="1"/>
</dbReference>
<dbReference type="GO" id="GO:0061522">
    <property type="term" value="F:1,4-dihydroxy-2-naphthoyl-CoA thioesterase activity"/>
    <property type="evidence" value="ECO:0007669"/>
    <property type="project" value="UniProtKB-EC"/>
</dbReference>
<keyword evidence="1 2" id="KW-0378">Hydrolase</keyword>
<proteinExistence type="inferred from homology"/>
<dbReference type="InterPro" id="IPR006684">
    <property type="entry name" value="YbgC/YbaW"/>
</dbReference>
<dbReference type="SUPFAM" id="SSF54637">
    <property type="entry name" value="Thioesterase/thiol ester dehydrase-isomerase"/>
    <property type="match status" value="1"/>
</dbReference>
<evidence type="ECO:0000313" key="4">
    <source>
        <dbReference type="Proteomes" id="UP001050975"/>
    </source>
</evidence>
<dbReference type="PANTHER" id="PTHR31793">
    <property type="entry name" value="4-HYDROXYBENZOYL-COA THIOESTERASE FAMILY MEMBER"/>
    <property type="match status" value="1"/>
</dbReference>
<accession>A0AAV3XMG3</accession>
<dbReference type="InterPro" id="IPR022829">
    <property type="entry name" value="DHNA_CoA_hydrolase"/>
</dbReference>
<dbReference type="Pfam" id="PF13279">
    <property type="entry name" value="4HBT_2"/>
    <property type="match status" value="1"/>
</dbReference>
<evidence type="ECO:0000256" key="2">
    <source>
        <dbReference type="HAMAP-Rule" id="MF_02101"/>
    </source>
</evidence>
<sequence>MPFTYTRTIRFQDTDAAGVVYFANVLAMCHEAYEASLAASGINLKLFFSNQAVAIPIVHASVDFFRPMFCGEQINIYLTSKQLTREKFETVYQIVMAESEQLVAKAISRHVCIDPIGRTRKQIPAEMMQWLHQWEETED</sequence>
<dbReference type="Proteomes" id="UP001050975">
    <property type="component" value="Unassembled WGS sequence"/>
</dbReference>
<comment type="catalytic activity">
    <reaction evidence="2">
        <text>1,4-dihydroxy-2-naphthoyl-CoA + H2O = 1,4-dihydroxy-2-naphthoate + CoA + H(+)</text>
        <dbReference type="Rhea" id="RHEA:26309"/>
        <dbReference type="ChEBI" id="CHEBI:11173"/>
        <dbReference type="ChEBI" id="CHEBI:15377"/>
        <dbReference type="ChEBI" id="CHEBI:15378"/>
        <dbReference type="ChEBI" id="CHEBI:57287"/>
        <dbReference type="ChEBI" id="CHEBI:58897"/>
        <dbReference type="EC" id="3.1.2.28"/>
    </reaction>
</comment>
<dbReference type="Gene3D" id="3.10.129.10">
    <property type="entry name" value="Hotdog Thioesterase"/>
    <property type="match status" value="1"/>
</dbReference>
<evidence type="ECO:0000313" key="3">
    <source>
        <dbReference type="EMBL" id="GET43085.1"/>
    </source>
</evidence>
<protein>
    <recommendedName>
        <fullName evidence="2">1,4-dihydroxy-2-naphthoyl-CoA hydrolase</fullName>
        <shortName evidence="2">DHNA-CoA hydrolase</shortName>
        <ecNumber evidence="2">3.1.2.28</ecNumber>
    </recommendedName>
    <alternativeName>
        <fullName evidence="2">DHNA-CoA thioesterase</fullName>
    </alternativeName>
</protein>
<comment type="pathway">
    <text evidence="2">Quinol/quinone metabolism; 1,4-dihydroxy-2-naphthoate biosynthesis; 1,4-dihydroxy-2-naphthoate from chorismate: step 7/7.</text>
</comment>
<comment type="pathway">
    <text evidence="2">Cofactor biosynthesis; phylloquinone biosynthesis.</text>
</comment>
<dbReference type="RefSeq" id="WP_226591532.1">
    <property type="nucleotide sequence ID" value="NZ_BLAY01000198.1"/>
</dbReference>
<dbReference type="PIRSF" id="PIRSF003230">
    <property type="entry name" value="YbgC"/>
    <property type="match status" value="1"/>
</dbReference>
<name>A0AAV3XMG3_9CYAN</name>
<dbReference type="GO" id="GO:0047617">
    <property type="term" value="F:fatty acyl-CoA hydrolase activity"/>
    <property type="evidence" value="ECO:0007669"/>
    <property type="project" value="TreeGrafter"/>
</dbReference>
<dbReference type="PANTHER" id="PTHR31793:SF37">
    <property type="entry name" value="ACYL-COA THIOESTER HYDROLASE YBGC"/>
    <property type="match status" value="1"/>
</dbReference>
<dbReference type="AlphaFoldDB" id="A0AAV3XMG3"/>